<dbReference type="OrthoDB" id="5324916at2"/>
<evidence type="ECO:0000313" key="2">
    <source>
        <dbReference type="EMBL" id="AXG78994.1"/>
    </source>
</evidence>
<protein>
    <submittedName>
        <fullName evidence="2">Branched-chain amino acid transporter AzlD</fullName>
    </submittedName>
</protein>
<name>A0A345HQM0_9ACTN</name>
<dbReference type="Proteomes" id="UP000253868">
    <property type="component" value="Chromosome"/>
</dbReference>
<keyword evidence="1" id="KW-1133">Transmembrane helix</keyword>
<evidence type="ECO:0000256" key="1">
    <source>
        <dbReference type="SAM" id="Phobius"/>
    </source>
</evidence>
<dbReference type="AlphaFoldDB" id="A0A345HQM0"/>
<accession>A0A345HQM0</accession>
<evidence type="ECO:0000313" key="3">
    <source>
        <dbReference type="Proteomes" id="UP000253868"/>
    </source>
</evidence>
<sequence length="114" mass="11670">MPSPSAAPSTAYLVAVLAIVFGITLALRALPFALLRTLRGSPVVRQLAVWMPVGVLAILAVTALHGTVTADPRGTVYALIAVAVTGGVHLGFGRRTILSVGIGTALYVVLLNAL</sequence>
<proteinExistence type="predicted"/>
<keyword evidence="3" id="KW-1185">Reference proteome</keyword>
<keyword evidence="1" id="KW-0812">Transmembrane</keyword>
<dbReference type="Pfam" id="PF05437">
    <property type="entry name" value="AzlD"/>
    <property type="match status" value="1"/>
</dbReference>
<dbReference type="EMBL" id="CP031194">
    <property type="protein sequence ID" value="AXG78994.1"/>
    <property type="molecule type" value="Genomic_DNA"/>
</dbReference>
<organism evidence="2 3">
    <name type="scientific">Streptomyces paludis</name>
    <dbReference type="NCBI Taxonomy" id="2282738"/>
    <lineage>
        <taxon>Bacteria</taxon>
        <taxon>Bacillati</taxon>
        <taxon>Actinomycetota</taxon>
        <taxon>Actinomycetes</taxon>
        <taxon>Kitasatosporales</taxon>
        <taxon>Streptomycetaceae</taxon>
        <taxon>Streptomyces</taxon>
    </lineage>
</organism>
<feature type="transmembrane region" description="Helical" evidence="1">
    <location>
        <begin position="74"/>
        <end position="92"/>
    </location>
</feature>
<keyword evidence="1" id="KW-0472">Membrane</keyword>
<dbReference type="RefSeq" id="WP_114660328.1">
    <property type="nucleotide sequence ID" value="NZ_CP031194.1"/>
</dbReference>
<dbReference type="InterPro" id="IPR008407">
    <property type="entry name" value="Brnchd-chn_aa_trnsp_AzlD"/>
</dbReference>
<feature type="transmembrane region" description="Helical" evidence="1">
    <location>
        <begin position="47"/>
        <end position="68"/>
    </location>
</feature>
<reference evidence="3" key="1">
    <citation type="submission" date="2018-07" db="EMBL/GenBank/DDBJ databases">
        <authorList>
            <person name="Zhao J."/>
        </authorList>
    </citation>
    <scope>NUCLEOTIDE SEQUENCE [LARGE SCALE GENOMIC DNA]</scope>
    <source>
        <strain evidence="3">GSSD-12</strain>
    </source>
</reference>
<dbReference type="KEGG" id="spad:DVK44_16285"/>
<feature type="transmembrane region" description="Helical" evidence="1">
    <location>
        <begin position="12"/>
        <end position="35"/>
    </location>
</feature>
<gene>
    <name evidence="2" type="ORF">DVK44_16285</name>
</gene>